<sequence>MNAAEDNPRVLGEPHSTDNSKREACTPNKKKLTENELGLKPGSNQQFVLGIEPFHIGVKRMHTIPPHTAQNWQPRCSFVQHSHYFRCGLWINSGGKFQVLEGKQLKDRTGQGKNHKRLTVSNQRRPDEDSSRSQTGAFQLFALTPYRSEVDAHQTTMCGGWKSLIIVLLLVIAKLIESLGSTKIYIIPDINRSGCQKKKKWVVYSMLSLQIKFELTRD</sequence>
<accession>A0AAD7HEE5</accession>
<keyword evidence="3" id="KW-1185">Reference proteome</keyword>
<comment type="caution">
    <text evidence="2">The sequence shown here is derived from an EMBL/GenBank/DDBJ whole genome shotgun (WGS) entry which is preliminary data.</text>
</comment>
<feature type="region of interest" description="Disordered" evidence="1">
    <location>
        <begin position="1"/>
        <end position="29"/>
    </location>
</feature>
<protein>
    <submittedName>
        <fullName evidence="2">Uncharacterized protein</fullName>
    </submittedName>
</protein>
<organism evidence="2 3">
    <name type="scientific">Mycena metata</name>
    <dbReference type="NCBI Taxonomy" id="1033252"/>
    <lineage>
        <taxon>Eukaryota</taxon>
        <taxon>Fungi</taxon>
        <taxon>Dikarya</taxon>
        <taxon>Basidiomycota</taxon>
        <taxon>Agaricomycotina</taxon>
        <taxon>Agaricomycetes</taxon>
        <taxon>Agaricomycetidae</taxon>
        <taxon>Agaricales</taxon>
        <taxon>Marasmiineae</taxon>
        <taxon>Mycenaceae</taxon>
        <taxon>Mycena</taxon>
    </lineage>
</organism>
<evidence type="ECO:0000256" key="1">
    <source>
        <dbReference type="SAM" id="MobiDB-lite"/>
    </source>
</evidence>
<evidence type="ECO:0000313" key="2">
    <source>
        <dbReference type="EMBL" id="KAJ7718429.1"/>
    </source>
</evidence>
<name>A0AAD7HEE5_9AGAR</name>
<dbReference type="AlphaFoldDB" id="A0AAD7HEE5"/>
<gene>
    <name evidence="2" type="ORF">B0H16DRAFT_1475566</name>
</gene>
<proteinExistence type="predicted"/>
<dbReference type="Proteomes" id="UP001215598">
    <property type="component" value="Unassembled WGS sequence"/>
</dbReference>
<feature type="region of interest" description="Disordered" evidence="1">
    <location>
        <begin position="104"/>
        <end position="134"/>
    </location>
</feature>
<reference evidence="2" key="1">
    <citation type="submission" date="2023-03" db="EMBL/GenBank/DDBJ databases">
        <title>Massive genome expansion in bonnet fungi (Mycena s.s.) driven by repeated elements and novel gene families across ecological guilds.</title>
        <authorList>
            <consortium name="Lawrence Berkeley National Laboratory"/>
            <person name="Harder C.B."/>
            <person name="Miyauchi S."/>
            <person name="Viragh M."/>
            <person name="Kuo A."/>
            <person name="Thoen E."/>
            <person name="Andreopoulos B."/>
            <person name="Lu D."/>
            <person name="Skrede I."/>
            <person name="Drula E."/>
            <person name="Henrissat B."/>
            <person name="Morin E."/>
            <person name="Kohler A."/>
            <person name="Barry K."/>
            <person name="LaButti K."/>
            <person name="Morin E."/>
            <person name="Salamov A."/>
            <person name="Lipzen A."/>
            <person name="Mereny Z."/>
            <person name="Hegedus B."/>
            <person name="Baldrian P."/>
            <person name="Stursova M."/>
            <person name="Weitz H."/>
            <person name="Taylor A."/>
            <person name="Grigoriev I.V."/>
            <person name="Nagy L.G."/>
            <person name="Martin F."/>
            <person name="Kauserud H."/>
        </authorList>
    </citation>
    <scope>NUCLEOTIDE SEQUENCE</scope>
    <source>
        <strain evidence="2">CBHHK182m</strain>
    </source>
</reference>
<evidence type="ECO:0000313" key="3">
    <source>
        <dbReference type="Proteomes" id="UP001215598"/>
    </source>
</evidence>
<dbReference type="EMBL" id="JARKIB010000265">
    <property type="protein sequence ID" value="KAJ7718429.1"/>
    <property type="molecule type" value="Genomic_DNA"/>
</dbReference>
<feature type="compositionally biased region" description="Basic and acidic residues" evidence="1">
    <location>
        <begin position="15"/>
        <end position="24"/>
    </location>
</feature>